<keyword evidence="4" id="KW-0732">Signal</keyword>
<accession>G7YK37</accession>
<protein>
    <submittedName>
        <fullName evidence="6">Procollagen C-endopeptidase enhancer 2</fullName>
    </submittedName>
</protein>
<evidence type="ECO:0000256" key="4">
    <source>
        <dbReference type="SAM" id="SignalP"/>
    </source>
</evidence>
<evidence type="ECO:0000256" key="1">
    <source>
        <dbReference type="ARBA" id="ARBA00022737"/>
    </source>
</evidence>
<reference key="2">
    <citation type="submission" date="2011-10" db="EMBL/GenBank/DDBJ databases">
        <title>The genome and transcriptome sequence of Clonorchis sinensis provide insights into the carcinogenic liver fluke.</title>
        <authorList>
            <person name="Wang X."/>
            <person name="Huang Y."/>
            <person name="Chen W."/>
            <person name="Liu H."/>
            <person name="Guo L."/>
            <person name="Chen Y."/>
            <person name="Luo F."/>
            <person name="Zhou W."/>
            <person name="Sun J."/>
            <person name="Mao Q."/>
            <person name="Liang P."/>
            <person name="Zhou C."/>
            <person name="Tian Y."/>
            <person name="Men J."/>
            <person name="Lv X."/>
            <person name="Huang L."/>
            <person name="Zhou J."/>
            <person name="Hu Y."/>
            <person name="Li R."/>
            <person name="Zhang F."/>
            <person name="Lei H."/>
            <person name="Li X."/>
            <person name="Hu X."/>
            <person name="Liang C."/>
            <person name="Xu J."/>
            <person name="Wu Z."/>
            <person name="Yu X."/>
        </authorList>
    </citation>
    <scope>NUCLEOTIDE SEQUENCE</scope>
    <source>
        <strain>Henan</strain>
    </source>
</reference>
<gene>
    <name evidence="6" type="ORF">CLF_109991</name>
</gene>
<keyword evidence="2" id="KW-1015">Disulfide bond</keyword>
<name>G7YK37_CLOSI</name>
<reference evidence="6" key="1">
    <citation type="journal article" date="2011" name="Genome Biol.">
        <title>The draft genome of the carcinogenic human liver fluke Clonorchis sinensis.</title>
        <authorList>
            <person name="Wang X."/>
            <person name="Chen W."/>
            <person name="Huang Y."/>
            <person name="Sun J."/>
            <person name="Men J."/>
            <person name="Liu H."/>
            <person name="Luo F."/>
            <person name="Guo L."/>
            <person name="Lv X."/>
            <person name="Deng C."/>
            <person name="Zhou C."/>
            <person name="Fan Y."/>
            <person name="Li X."/>
            <person name="Huang L."/>
            <person name="Hu Y."/>
            <person name="Liang C."/>
            <person name="Hu X."/>
            <person name="Xu J."/>
            <person name="Yu X."/>
        </authorList>
    </citation>
    <scope>NUCLEOTIDE SEQUENCE [LARGE SCALE GENOMIC DNA]</scope>
    <source>
        <strain evidence="6">Henan</strain>
    </source>
</reference>
<dbReference type="Gene3D" id="2.60.120.290">
    <property type="entry name" value="Spermadhesin, CUB domain"/>
    <property type="match status" value="2"/>
</dbReference>
<feature type="domain" description="CUB" evidence="5">
    <location>
        <begin position="21"/>
        <end position="134"/>
    </location>
</feature>
<dbReference type="InterPro" id="IPR000859">
    <property type="entry name" value="CUB_dom"/>
</dbReference>
<proteinExistence type="predicted"/>
<dbReference type="InterPro" id="IPR035914">
    <property type="entry name" value="Sperma_CUB_dom_sf"/>
</dbReference>
<dbReference type="CDD" id="cd00041">
    <property type="entry name" value="CUB"/>
    <property type="match status" value="2"/>
</dbReference>
<feature type="non-terminal residue" evidence="6">
    <location>
        <position position="250"/>
    </location>
</feature>
<evidence type="ECO:0000313" key="6">
    <source>
        <dbReference type="EMBL" id="GAA53319.1"/>
    </source>
</evidence>
<dbReference type="SUPFAM" id="SSF49854">
    <property type="entry name" value="Spermadhesin, CUB domain"/>
    <property type="match status" value="2"/>
</dbReference>
<dbReference type="PROSITE" id="PS01180">
    <property type="entry name" value="CUB"/>
    <property type="match status" value="2"/>
</dbReference>
<dbReference type="FunFam" id="2.60.120.290:FF:000005">
    <property type="entry name" value="Procollagen C-endopeptidase enhancer 1"/>
    <property type="match status" value="1"/>
</dbReference>
<dbReference type="AlphaFoldDB" id="G7YK37"/>
<evidence type="ECO:0000256" key="2">
    <source>
        <dbReference type="ARBA" id="ARBA00023157"/>
    </source>
</evidence>
<dbReference type="Pfam" id="PF00431">
    <property type="entry name" value="CUB"/>
    <property type="match status" value="2"/>
</dbReference>
<keyword evidence="7" id="KW-1185">Reference proteome</keyword>
<evidence type="ECO:0000259" key="5">
    <source>
        <dbReference type="PROSITE" id="PS01180"/>
    </source>
</evidence>
<feature type="chain" id="PRO_5003506532" evidence="4">
    <location>
        <begin position="19"/>
        <end position="250"/>
    </location>
</feature>
<comment type="caution">
    <text evidence="3">Lacks conserved residue(s) required for the propagation of feature annotation.</text>
</comment>
<sequence>MLFLPLVCCVFGLYVACGLECGEVLKGESGEFRSPGYPVVYPDNLNCTWNIYKPRGLSVLVFPTFEVEESYTGERCEYDFVHITVGTGDDQVIHGPFCGFKPPAPIVFQKHVTVQFISDGSRAFQGFEAVFLLVKTYIPTPPRIEHTTEAQQEVSTQNADVPVDLKCGEVLDGDSGHFHSPGYPKSYPDNLKCTWKIQKPRGLSELKFLSFDIEESYTGERCEYDFVHITVGTGDDQLKNPADLRHHELV</sequence>
<dbReference type="EMBL" id="DF143469">
    <property type="protein sequence ID" value="GAA53319.1"/>
    <property type="molecule type" value="Genomic_DNA"/>
</dbReference>
<dbReference type="SMART" id="SM00042">
    <property type="entry name" value="CUB"/>
    <property type="match status" value="2"/>
</dbReference>
<keyword evidence="1" id="KW-0677">Repeat</keyword>
<dbReference type="PANTHER" id="PTHR24251">
    <property type="entry name" value="OVOCHYMASE-RELATED"/>
    <property type="match status" value="1"/>
</dbReference>
<evidence type="ECO:0000313" key="7">
    <source>
        <dbReference type="Proteomes" id="UP000008909"/>
    </source>
</evidence>
<evidence type="ECO:0000256" key="3">
    <source>
        <dbReference type="PROSITE-ProRule" id="PRU00059"/>
    </source>
</evidence>
<dbReference type="PANTHER" id="PTHR24251:SF50">
    <property type="entry name" value="ATTRACTIN-LIKE 1A"/>
    <property type="match status" value="1"/>
</dbReference>
<organism evidence="6 7">
    <name type="scientific">Clonorchis sinensis</name>
    <name type="common">Chinese liver fluke</name>
    <dbReference type="NCBI Taxonomy" id="79923"/>
    <lineage>
        <taxon>Eukaryota</taxon>
        <taxon>Metazoa</taxon>
        <taxon>Spiralia</taxon>
        <taxon>Lophotrochozoa</taxon>
        <taxon>Platyhelminthes</taxon>
        <taxon>Trematoda</taxon>
        <taxon>Digenea</taxon>
        <taxon>Opisthorchiida</taxon>
        <taxon>Opisthorchiata</taxon>
        <taxon>Opisthorchiidae</taxon>
        <taxon>Clonorchis</taxon>
    </lineage>
</organism>
<dbReference type="Proteomes" id="UP000008909">
    <property type="component" value="Unassembled WGS sequence"/>
</dbReference>
<feature type="signal peptide" evidence="4">
    <location>
        <begin position="1"/>
        <end position="18"/>
    </location>
</feature>
<feature type="domain" description="CUB" evidence="5">
    <location>
        <begin position="167"/>
        <end position="250"/>
    </location>
</feature>